<accession>A0A2S6C088</accession>
<name>A0A2S6C088_9PEZI</name>
<comment type="caution">
    <text evidence="2">The sequence shown here is derived from an EMBL/GenBank/DDBJ whole genome shotgun (WGS) entry which is preliminary data.</text>
</comment>
<sequence length="157" mass="16647">MDDQEDFAIDPAIAAAMGFAGFGSQNKQKRKFNAEGDADGFVDPGVHAPQQHQKKTGANSVPLRERSKQVSKRGDEGEATASGFAAEAEAEGRMGSEGAAATSSNAFDAGGLYDPKTQESPSSEALRRGVKNVRGDFVYFSKGFLEDPWSGLREVGK</sequence>
<dbReference type="Proteomes" id="UP000237631">
    <property type="component" value="Unassembled WGS sequence"/>
</dbReference>
<dbReference type="EMBL" id="PNEN01001592">
    <property type="protein sequence ID" value="PPJ53144.1"/>
    <property type="molecule type" value="Genomic_DNA"/>
</dbReference>
<feature type="compositionally biased region" description="Basic and acidic residues" evidence="1">
    <location>
        <begin position="63"/>
        <end position="76"/>
    </location>
</feature>
<evidence type="ECO:0000313" key="2">
    <source>
        <dbReference type="EMBL" id="PPJ53144.1"/>
    </source>
</evidence>
<evidence type="ECO:0000313" key="3">
    <source>
        <dbReference type="Proteomes" id="UP000237631"/>
    </source>
</evidence>
<protein>
    <submittedName>
        <fullName evidence="2">Uncharacterized protein</fullName>
    </submittedName>
</protein>
<evidence type="ECO:0000256" key="1">
    <source>
        <dbReference type="SAM" id="MobiDB-lite"/>
    </source>
</evidence>
<keyword evidence="3" id="KW-1185">Reference proteome</keyword>
<organism evidence="2 3">
    <name type="scientific">Cercospora berteroae</name>
    <dbReference type="NCBI Taxonomy" id="357750"/>
    <lineage>
        <taxon>Eukaryota</taxon>
        <taxon>Fungi</taxon>
        <taxon>Dikarya</taxon>
        <taxon>Ascomycota</taxon>
        <taxon>Pezizomycotina</taxon>
        <taxon>Dothideomycetes</taxon>
        <taxon>Dothideomycetidae</taxon>
        <taxon>Mycosphaerellales</taxon>
        <taxon>Mycosphaerellaceae</taxon>
        <taxon>Cercospora</taxon>
    </lineage>
</organism>
<feature type="region of interest" description="Disordered" evidence="1">
    <location>
        <begin position="28"/>
        <end position="127"/>
    </location>
</feature>
<dbReference type="AlphaFoldDB" id="A0A2S6C088"/>
<gene>
    <name evidence="2" type="ORF">CBER1_11645</name>
</gene>
<dbReference type="OrthoDB" id="5419162at2759"/>
<proteinExistence type="predicted"/>
<reference evidence="3" key="1">
    <citation type="journal article" date="2017" name="bioRxiv">
        <title>Conservation of a gene cluster reveals novel cercosporin biosynthetic mechanisms and extends production to the genus Colletotrichum.</title>
        <authorList>
            <person name="de Jonge R."/>
            <person name="Ebert M.K."/>
            <person name="Huitt-Roehl C.R."/>
            <person name="Pal P."/>
            <person name="Suttle J.C."/>
            <person name="Spanner R.E."/>
            <person name="Neubauer J.D."/>
            <person name="Jurick W.M.II."/>
            <person name="Stott K.A."/>
            <person name="Secor G.A."/>
            <person name="Thomma B.P.H.J."/>
            <person name="Van de Peer Y."/>
            <person name="Townsend C.A."/>
            <person name="Bolton M.D."/>
        </authorList>
    </citation>
    <scope>NUCLEOTIDE SEQUENCE [LARGE SCALE GENOMIC DNA]</scope>
    <source>
        <strain evidence="3">CBS538.71</strain>
    </source>
</reference>